<feature type="transmembrane region" description="Helical" evidence="1">
    <location>
        <begin position="12"/>
        <end position="35"/>
    </location>
</feature>
<dbReference type="OrthoDB" id="419711at2759"/>
<gene>
    <name evidence="2" type="ORF">DCAR_007073</name>
    <name evidence="3" type="ORF">DCAR_0207987</name>
</gene>
<dbReference type="OMA" id="WKYESSA"/>
<accession>A0A166E8L3</accession>
<keyword evidence="1" id="KW-1133">Transmembrane helix</keyword>
<feature type="transmembrane region" description="Helical" evidence="1">
    <location>
        <begin position="251"/>
        <end position="271"/>
    </location>
</feature>
<organism evidence="2">
    <name type="scientific">Daucus carota subsp. sativus</name>
    <name type="common">Carrot</name>
    <dbReference type="NCBI Taxonomy" id="79200"/>
    <lineage>
        <taxon>Eukaryota</taxon>
        <taxon>Viridiplantae</taxon>
        <taxon>Streptophyta</taxon>
        <taxon>Embryophyta</taxon>
        <taxon>Tracheophyta</taxon>
        <taxon>Spermatophyta</taxon>
        <taxon>Magnoliopsida</taxon>
        <taxon>eudicotyledons</taxon>
        <taxon>Gunneridae</taxon>
        <taxon>Pentapetalae</taxon>
        <taxon>asterids</taxon>
        <taxon>campanulids</taxon>
        <taxon>Apiales</taxon>
        <taxon>Apiaceae</taxon>
        <taxon>Apioideae</taxon>
        <taxon>Scandiceae</taxon>
        <taxon>Daucinae</taxon>
        <taxon>Daucus</taxon>
        <taxon>Daucus sect. Daucus</taxon>
    </lineage>
</organism>
<keyword evidence="1" id="KW-0472">Membrane</keyword>
<keyword evidence="4" id="KW-1185">Reference proteome</keyword>
<feature type="transmembrane region" description="Helical" evidence="1">
    <location>
        <begin position="74"/>
        <end position="97"/>
    </location>
</feature>
<dbReference type="GO" id="GO:0016020">
    <property type="term" value="C:membrane"/>
    <property type="evidence" value="ECO:0007669"/>
    <property type="project" value="TreeGrafter"/>
</dbReference>
<dbReference type="Gramene" id="KZN06236">
    <property type="protein sequence ID" value="KZN06236"/>
    <property type="gene ID" value="DCAR_007073"/>
</dbReference>
<dbReference type="PANTHER" id="PTHR12242">
    <property type="entry name" value="OS02G0130600 PROTEIN-RELATED"/>
    <property type="match status" value="1"/>
</dbReference>
<keyword evidence="1" id="KW-0812">Transmembrane</keyword>
<proteinExistence type="predicted"/>
<feature type="transmembrane region" description="Helical" evidence="1">
    <location>
        <begin position="223"/>
        <end position="244"/>
    </location>
</feature>
<dbReference type="Proteomes" id="UP000077755">
    <property type="component" value="Chromosome 2"/>
</dbReference>
<evidence type="ECO:0000313" key="3">
    <source>
        <dbReference type="EMBL" id="WOG88752.1"/>
    </source>
</evidence>
<dbReference type="AlphaFoldDB" id="A0A166E8L3"/>
<dbReference type="PANTHER" id="PTHR12242:SF10">
    <property type="entry name" value="TRANSMEMBRANE PROTEIN"/>
    <property type="match status" value="1"/>
</dbReference>
<protein>
    <recommendedName>
        <fullName evidence="5">Transmembrane protein</fullName>
    </recommendedName>
</protein>
<feature type="transmembrane region" description="Helical" evidence="1">
    <location>
        <begin position="185"/>
        <end position="211"/>
    </location>
</feature>
<sequence length="326" mass="37831">MRVDTNTLSYWLNWRFFLCALGVFTSMVAATMVIWKYESSATSKTHRQGNEQQTVGHLYRDEAWRTCSKSIDPAWLLAIRMVAFIVLLTLLSFDIFIDGGGIFFYYTSWTFALVTLYFGIGSLFSIYGCFYCCNEVDSDRVDIANSDMERSTYMTPTFAENADLSDITKNLVNRDELSVGKSADIWGFIFQVTFQICAGAVMLTDIIYWFVLYPFFTPKDHELNFLEVSMHSLNFVFLIADIILNRLRFPFFRIAYFVQFTCIYVIFQWTIHACVSMKWPYQYLDLSSPYAPIWYLATGLVQLPGYSIIFLIVQTKHVCLSRLSFC</sequence>
<evidence type="ECO:0000256" key="1">
    <source>
        <dbReference type="SAM" id="Phobius"/>
    </source>
</evidence>
<reference evidence="3" key="2">
    <citation type="submission" date="2022-03" db="EMBL/GenBank/DDBJ databases">
        <title>Draft title - Genomic analysis of global carrot germplasm unveils the trajectory of domestication and the origin of high carotenoid orange carrot.</title>
        <authorList>
            <person name="Iorizzo M."/>
            <person name="Ellison S."/>
            <person name="Senalik D."/>
            <person name="Macko-Podgorni A."/>
            <person name="Grzebelus D."/>
            <person name="Bostan H."/>
            <person name="Rolling W."/>
            <person name="Curaba J."/>
            <person name="Simon P."/>
        </authorList>
    </citation>
    <scope>NUCLEOTIDE SEQUENCE</scope>
    <source>
        <tissue evidence="3">Leaf</tissue>
    </source>
</reference>
<evidence type="ECO:0008006" key="5">
    <source>
        <dbReference type="Google" id="ProtNLM"/>
    </source>
</evidence>
<reference evidence="2" key="1">
    <citation type="journal article" date="2016" name="Nat. Genet.">
        <title>A high-quality carrot genome assembly provides new insights into carotenoid accumulation and asterid genome evolution.</title>
        <authorList>
            <person name="Iorizzo M."/>
            <person name="Ellison S."/>
            <person name="Senalik D."/>
            <person name="Zeng P."/>
            <person name="Satapoomin P."/>
            <person name="Huang J."/>
            <person name="Bowman M."/>
            <person name="Iovene M."/>
            <person name="Sanseverino W."/>
            <person name="Cavagnaro P."/>
            <person name="Yildiz M."/>
            <person name="Macko-Podgorni A."/>
            <person name="Moranska E."/>
            <person name="Grzebelus E."/>
            <person name="Grzebelus D."/>
            <person name="Ashrafi H."/>
            <person name="Zheng Z."/>
            <person name="Cheng S."/>
            <person name="Spooner D."/>
            <person name="Van Deynze A."/>
            <person name="Simon P."/>
        </authorList>
    </citation>
    <scope>NUCLEOTIDE SEQUENCE [LARGE SCALE GENOMIC DNA]</scope>
    <source>
        <tissue evidence="2">Leaf</tissue>
    </source>
</reference>
<feature type="transmembrane region" description="Helical" evidence="1">
    <location>
        <begin position="291"/>
        <end position="313"/>
    </location>
</feature>
<feature type="transmembrane region" description="Helical" evidence="1">
    <location>
        <begin position="103"/>
        <end position="130"/>
    </location>
</feature>
<evidence type="ECO:0000313" key="4">
    <source>
        <dbReference type="Proteomes" id="UP000077755"/>
    </source>
</evidence>
<evidence type="ECO:0000313" key="2">
    <source>
        <dbReference type="EMBL" id="KZN06236.1"/>
    </source>
</evidence>
<dbReference type="EMBL" id="LNRQ01000002">
    <property type="protein sequence ID" value="KZN06236.1"/>
    <property type="molecule type" value="Genomic_DNA"/>
</dbReference>
<dbReference type="EMBL" id="CP093344">
    <property type="protein sequence ID" value="WOG88752.1"/>
    <property type="molecule type" value="Genomic_DNA"/>
</dbReference>
<name>A0A166E8L3_DAUCS</name>